<comment type="caution">
    <text evidence="1">The sequence shown here is derived from an EMBL/GenBank/DDBJ whole genome shotgun (WGS) entry which is preliminary data.</text>
</comment>
<feature type="non-terminal residue" evidence="1">
    <location>
        <position position="1"/>
    </location>
</feature>
<organism evidence="1 2">
    <name type="scientific">Shewanella nanhaiensis</name>
    <dbReference type="NCBI Taxonomy" id="2864872"/>
    <lineage>
        <taxon>Bacteria</taxon>
        <taxon>Pseudomonadati</taxon>
        <taxon>Pseudomonadota</taxon>
        <taxon>Gammaproteobacteria</taxon>
        <taxon>Alteromonadales</taxon>
        <taxon>Shewanellaceae</taxon>
        <taxon>Shewanella</taxon>
    </lineage>
</organism>
<dbReference type="Proteomes" id="UP001195963">
    <property type="component" value="Unassembled WGS sequence"/>
</dbReference>
<proteinExistence type="predicted"/>
<dbReference type="RefSeq" id="WP_220111938.1">
    <property type="nucleotide sequence ID" value="NZ_JAHZST010000092.1"/>
</dbReference>
<accession>A0ABS7EAN6</accession>
<gene>
    <name evidence="1" type="ORF">K0625_24470</name>
</gene>
<dbReference type="InterPro" id="IPR010221">
    <property type="entry name" value="VCBS_dom"/>
</dbReference>
<evidence type="ECO:0000313" key="2">
    <source>
        <dbReference type="Proteomes" id="UP001195963"/>
    </source>
</evidence>
<reference evidence="1 2" key="1">
    <citation type="submission" date="2021-07" db="EMBL/GenBank/DDBJ databases">
        <title>Shewanella sp. nov, isolated from SCS.</title>
        <authorList>
            <person name="Cao W.R."/>
        </authorList>
    </citation>
    <scope>NUCLEOTIDE SEQUENCE [LARGE SCALE GENOMIC DNA]</scope>
    <source>
        <strain evidence="1 2">NR704-98</strain>
    </source>
</reference>
<keyword evidence="2" id="KW-1185">Reference proteome</keyword>
<evidence type="ECO:0000313" key="1">
    <source>
        <dbReference type="EMBL" id="MBW8186744.1"/>
    </source>
</evidence>
<protein>
    <submittedName>
        <fullName evidence="1">VCBS domain-containing protein</fullName>
    </submittedName>
</protein>
<dbReference type="EMBL" id="JAHZST010000092">
    <property type="protein sequence ID" value="MBW8186744.1"/>
    <property type="molecule type" value="Genomic_DNA"/>
</dbReference>
<feature type="non-terminal residue" evidence="1">
    <location>
        <position position="84"/>
    </location>
</feature>
<sequence length="84" mass="8459">AEGQTAQETFLVTVTDEFGATDTQLITVTVQGTNDSPVLSIEQGDSASGTVIEAGNLDDGTVVAGTAIINGTLSVSDVDTIVTD</sequence>
<name>A0ABS7EAN6_9GAMM</name>
<dbReference type="NCBIfam" id="TIGR01965">
    <property type="entry name" value="VCBS_repeat"/>
    <property type="match status" value="1"/>
</dbReference>